<evidence type="ECO:0000256" key="6">
    <source>
        <dbReference type="ARBA" id="ARBA00023235"/>
    </source>
</evidence>
<evidence type="ECO:0000256" key="9">
    <source>
        <dbReference type="ARBA" id="ARBA00032235"/>
    </source>
</evidence>
<dbReference type="PRINTS" id="PR00417">
    <property type="entry name" value="PRTPISMRASEI"/>
</dbReference>
<dbReference type="Gene3D" id="1.10.290.10">
    <property type="entry name" value="Topoisomerase I, domain 4"/>
    <property type="match status" value="1"/>
</dbReference>
<sequence>MYDLVLCEKPSQGRAVADALGAKASKPGYREGSGYVVTWCLGHLLELCEPADYDAKYKKWVATDLPILPEKLKYRVSPSKRTQYKVIAGLLKKASRVIIATDCDREGEAIARHILDRENFKGEIKRAWFTSQDEKTLKQAFNNLLDANKTKNLALAAYGRAGLDWLSGMNFSRALSLREKQRVNFKISAGRVQTPALYICCKRELDIKNFIPTLHFGVNATVKSGHDSFDMSWKIIDDVKIDGYLIDRDVAEFVRSSVNGMRGVVTLAEYKQKYVSAPLPYTMTSLVSDAEKFGLTPDDTKKALQELYEPPYSLVTYPRTDCPYLPENMISESHEVLVNAAKLGYLTESSFIDPQKVSKAWDDKKLVGHSHHGIIPTTKLDKASSLSGHLAIVYDLIIRRFLMQFAPEQELFESSLEVEFGQFLFRTSGTSERFPGWKSLRASNVHLADKDRIAKSIPRLSIGQALICESASITDKKTEPPKRFTLASLQEEMGAANKYCLNKDLSKVLKDGDGIGTEATRPDIITELVNKKHIMTDKKNRVFVTDEIVRFVMNIPDEIRSVDSTAILELGLKEIELGRMDLNTFLAAQKEYIANTVRQLLSS</sequence>
<dbReference type="InterPro" id="IPR000380">
    <property type="entry name" value="Topo_IA"/>
</dbReference>
<evidence type="ECO:0000313" key="14">
    <source>
        <dbReference type="Proteomes" id="UP000294145"/>
    </source>
</evidence>
<evidence type="ECO:0000256" key="1">
    <source>
        <dbReference type="ARBA" id="ARBA00000213"/>
    </source>
</evidence>
<proteinExistence type="inferred from homology"/>
<evidence type="ECO:0000256" key="10">
    <source>
        <dbReference type="ARBA" id="ARBA00032877"/>
    </source>
</evidence>
<dbReference type="PANTHER" id="PTHR11390">
    <property type="entry name" value="PROKARYOTIC DNA TOPOISOMERASE"/>
    <property type="match status" value="1"/>
</dbReference>
<dbReference type="Gene3D" id="2.70.20.10">
    <property type="entry name" value="Topoisomerase I, domain 3"/>
    <property type="match status" value="1"/>
</dbReference>
<dbReference type="PANTHER" id="PTHR11390:SF21">
    <property type="entry name" value="DNA TOPOISOMERASE 3-ALPHA"/>
    <property type="match status" value="1"/>
</dbReference>
<dbReference type="InterPro" id="IPR013497">
    <property type="entry name" value="Topo_IA_cen"/>
</dbReference>
<dbReference type="InterPro" id="IPR003602">
    <property type="entry name" value="Topo_IA_DNA-bd_dom"/>
</dbReference>
<organism evidence="13 14">
    <name type="scientific">Vibrio cholerae</name>
    <dbReference type="NCBI Taxonomy" id="666"/>
    <lineage>
        <taxon>Bacteria</taxon>
        <taxon>Pseudomonadati</taxon>
        <taxon>Pseudomonadota</taxon>
        <taxon>Gammaproteobacteria</taxon>
        <taxon>Vibrionales</taxon>
        <taxon>Vibrionaceae</taxon>
        <taxon>Vibrio</taxon>
    </lineage>
</organism>
<evidence type="ECO:0000256" key="8">
    <source>
        <dbReference type="ARBA" id="ARBA00031985"/>
    </source>
</evidence>
<keyword evidence="6" id="KW-0413">Isomerase</keyword>
<keyword evidence="5" id="KW-0238">DNA-binding</keyword>
<dbReference type="AlphaFoldDB" id="A0A7Z7YEI5"/>
<dbReference type="PROSITE" id="PS50880">
    <property type="entry name" value="TOPRIM"/>
    <property type="match status" value="1"/>
</dbReference>
<dbReference type="GO" id="GO:0006281">
    <property type="term" value="P:DNA repair"/>
    <property type="evidence" value="ECO:0007669"/>
    <property type="project" value="TreeGrafter"/>
</dbReference>
<dbReference type="GO" id="GO:0006265">
    <property type="term" value="P:DNA topological change"/>
    <property type="evidence" value="ECO:0007669"/>
    <property type="project" value="InterPro"/>
</dbReference>
<dbReference type="Pfam" id="PF01131">
    <property type="entry name" value="Topoisom_bac"/>
    <property type="match status" value="1"/>
</dbReference>
<feature type="domain" description="Topo IA-type catalytic" evidence="12">
    <location>
        <begin position="150"/>
        <end position="597"/>
    </location>
</feature>
<evidence type="ECO:0000256" key="3">
    <source>
        <dbReference type="ARBA" id="ARBA00012891"/>
    </source>
</evidence>
<dbReference type="InterPro" id="IPR034144">
    <property type="entry name" value="TOPRIM_TopoIII"/>
</dbReference>
<protein>
    <recommendedName>
        <fullName evidence="3">DNA topoisomerase</fullName>
        <ecNumber evidence="3">5.6.2.1</ecNumber>
    </recommendedName>
    <alternativeName>
        <fullName evidence="10">Omega-protein</fullName>
    </alternativeName>
    <alternativeName>
        <fullName evidence="9">Relaxing enzyme</fullName>
    </alternativeName>
    <alternativeName>
        <fullName evidence="7">Swivelase</fullName>
    </alternativeName>
    <alternativeName>
        <fullName evidence="8">Untwisting enzyme</fullName>
    </alternativeName>
</protein>
<dbReference type="RefSeq" id="WP_154813835.1">
    <property type="nucleotide sequence ID" value="NZ_JACWKW010000009.1"/>
</dbReference>
<evidence type="ECO:0000256" key="7">
    <source>
        <dbReference type="ARBA" id="ARBA00030003"/>
    </source>
</evidence>
<evidence type="ECO:0000313" key="13">
    <source>
        <dbReference type="EMBL" id="TBM41392.1"/>
    </source>
</evidence>
<evidence type="ECO:0000259" key="11">
    <source>
        <dbReference type="PROSITE" id="PS50880"/>
    </source>
</evidence>
<dbReference type="InterPro" id="IPR013825">
    <property type="entry name" value="Topo_IA_cen_sub2"/>
</dbReference>
<dbReference type="Gene3D" id="3.40.50.140">
    <property type="match status" value="1"/>
</dbReference>
<dbReference type="InterPro" id="IPR023405">
    <property type="entry name" value="Topo_IA_core_domain"/>
</dbReference>
<comment type="catalytic activity">
    <reaction evidence="1">
        <text>ATP-independent breakage of single-stranded DNA, followed by passage and rejoining.</text>
        <dbReference type="EC" id="5.6.2.1"/>
    </reaction>
</comment>
<dbReference type="SUPFAM" id="SSF56712">
    <property type="entry name" value="Prokaryotic type I DNA topoisomerase"/>
    <property type="match status" value="1"/>
</dbReference>
<keyword evidence="4" id="KW-0799">Topoisomerase</keyword>
<feature type="domain" description="Toprim" evidence="11">
    <location>
        <begin position="2"/>
        <end position="131"/>
    </location>
</feature>
<evidence type="ECO:0000259" key="12">
    <source>
        <dbReference type="PROSITE" id="PS52039"/>
    </source>
</evidence>
<gene>
    <name evidence="13" type="ORF">EYB64_12515</name>
</gene>
<dbReference type="Gene3D" id="1.10.460.10">
    <property type="entry name" value="Topoisomerase I, domain 2"/>
    <property type="match status" value="1"/>
</dbReference>
<dbReference type="GO" id="GO:0003677">
    <property type="term" value="F:DNA binding"/>
    <property type="evidence" value="ECO:0007669"/>
    <property type="project" value="UniProtKB-KW"/>
</dbReference>
<dbReference type="Pfam" id="PF01751">
    <property type="entry name" value="Toprim"/>
    <property type="match status" value="1"/>
</dbReference>
<dbReference type="InterPro" id="IPR013826">
    <property type="entry name" value="Topo_IA_cen_sub3"/>
</dbReference>
<comment type="caution">
    <text evidence="13">The sequence shown here is derived from an EMBL/GenBank/DDBJ whole genome shotgun (WGS) entry which is preliminary data.</text>
</comment>
<dbReference type="InterPro" id="IPR013824">
    <property type="entry name" value="Topo_IA_cen_sub1"/>
</dbReference>
<dbReference type="GO" id="GO:0003917">
    <property type="term" value="F:DNA topoisomerase type I (single strand cut, ATP-independent) activity"/>
    <property type="evidence" value="ECO:0007669"/>
    <property type="project" value="UniProtKB-EC"/>
</dbReference>
<dbReference type="EC" id="5.6.2.1" evidence="3"/>
<dbReference type="GO" id="GO:0006310">
    <property type="term" value="P:DNA recombination"/>
    <property type="evidence" value="ECO:0007669"/>
    <property type="project" value="TreeGrafter"/>
</dbReference>
<dbReference type="GO" id="GO:0043597">
    <property type="term" value="C:cytoplasmic replication fork"/>
    <property type="evidence" value="ECO:0007669"/>
    <property type="project" value="TreeGrafter"/>
</dbReference>
<comment type="similarity">
    <text evidence="2">Belongs to the type IA topoisomerase family.</text>
</comment>
<dbReference type="Proteomes" id="UP000294145">
    <property type="component" value="Unassembled WGS sequence"/>
</dbReference>
<dbReference type="EMBL" id="SISP01000020">
    <property type="protein sequence ID" value="TBM41392.1"/>
    <property type="molecule type" value="Genomic_DNA"/>
</dbReference>
<dbReference type="InterPro" id="IPR003601">
    <property type="entry name" value="Topo_IA_2"/>
</dbReference>
<evidence type="ECO:0000256" key="2">
    <source>
        <dbReference type="ARBA" id="ARBA00009446"/>
    </source>
</evidence>
<dbReference type="SMART" id="SM00493">
    <property type="entry name" value="TOPRIM"/>
    <property type="match status" value="1"/>
</dbReference>
<evidence type="ECO:0000256" key="5">
    <source>
        <dbReference type="ARBA" id="ARBA00023125"/>
    </source>
</evidence>
<dbReference type="SMART" id="SM00436">
    <property type="entry name" value="TOP1Bc"/>
    <property type="match status" value="1"/>
</dbReference>
<dbReference type="PROSITE" id="PS00396">
    <property type="entry name" value="TOPO_IA_1"/>
    <property type="match status" value="1"/>
</dbReference>
<dbReference type="InterPro" id="IPR023406">
    <property type="entry name" value="Topo_IA_AS"/>
</dbReference>
<dbReference type="InterPro" id="IPR006171">
    <property type="entry name" value="TOPRIM_dom"/>
</dbReference>
<dbReference type="SMART" id="SM00437">
    <property type="entry name" value="TOP1Ac"/>
    <property type="match status" value="1"/>
</dbReference>
<dbReference type="CDD" id="cd03362">
    <property type="entry name" value="TOPRIM_TopoIA_TopoIII"/>
    <property type="match status" value="1"/>
</dbReference>
<name>A0A7Z7YEI5_VIBCL</name>
<reference evidence="13 14" key="1">
    <citation type="submission" date="2019-02" db="EMBL/GenBank/DDBJ databases">
        <title>Genomic plasticity associated with the antimicrobial resistance in Vibrio cholerae.</title>
        <authorList>
            <person name="Verma J."/>
            <person name="Bag S."/>
            <person name="Saha B."/>
            <person name="Kumar P."/>
            <person name="Ghosh T.S."/>
            <person name="Dayal M."/>
            <person name="Senapati T."/>
            <person name="Mehra S."/>
            <person name="Dey P."/>
            <person name="Desigamani A."/>
            <person name="Kumar D."/>
            <person name="Rana P."/>
            <person name="Kumar B."/>
            <person name="Maiti T.K."/>
            <person name="Sharma N.C."/>
            <person name="Bhadra R.K."/>
            <person name="Mutreja A."/>
            <person name="Nair G.B."/>
            <person name="Ramamurthy T."/>
            <person name="Das B."/>
        </authorList>
    </citation>
    <scope>NUCLEOTIDE SEQUENCE [LARGE SCALE GENOMIC DNA]</scope>
    <source>
        <strain evidence="13 14">IDH06781</strain>
    </source>
</reference>
<accession>A0A7Z7YEI5</accession>
<evidence type="ECO:0000256" key="4">
    <source>
        <dbReference type="ARBA" id="ARBA00023029"/>
    </source>
</evidence>
<dbReference type="PROSITE" id="PS52039">
    <property type="entry name" value="TOPO_IA_2"/>
    <property type="match status" value="1"/>
</dbReference>